<evidence type="ECO:0000256" key="3">
    <source>
        <dbReference type="ARBA" id="ARBA00022525"/>
    </source>
</evidence>
<dbReference type="Proteomes" id="UP000310249">
    <property type="component" value="Unassembled WGS sequence"/>
</dbReference>
<dbReference type="NCBIfam" id="TIGR03501">
    <property type="entry name" value="GlyGly_CTERM"/>
    <property type="match status" value="1"/>
</dbReference>
<comment type="similarity">
    <text evidence="1 9 10">Belongs to the peptidase S8 family.</text>
</comment>
<dbReference type="InterPro" id="IPR046450">
    <property type="entry name" value="PA_dom_sf"/>
</dbReference>
<dbReference type="PROSITE" id="PS00136">
    <property type="entry name" value="SUBTILASE_ASP"/>
    <property type="match status" value="1"/>
</dbReference>
<evidence type="ECO:0000256" key="5">
    <source>
        <dbReference type="ARBA" id="ARBA00022729"/>
    </source>
</evidence>
<dbReference type="InterPro" id="IPR023828">
    <property type="entry name" value="Peptidase_S8_Ser-AS"/>
</dbReference>
<keyword evidence="3" id="KW-0964">Secreted</keyword>
<dbReference type="PROSITE" id="PS00138">
    <property type="entry name" value="SUBTILASE_SER"/>
    <property type="match status" value="1"/>
</dbReference>
<dbReference type="InterPro" id="IPR015919">
    <property type="entry name" value="Cadherin-like_sf"/>
</dbReference>
<protein>
    <submittedName>
        <fullName evidence="13">Peptidase S8</fullName>
    </submittedName>
</protein>
<feature type="domain" description="Cadherin" evidence="12">
    <location>
        <begin position="1231"/>
        <end position="1342"/>
    </location>
</feature>
<proteinExistence type="inferred from homology"/>
<dbReference type="GO" id="GO:0005509">
    <property type="term" value="F:calcium ion binding"/>
    <property type="evidence" value="ECO:0007669"/>
    <property type="project" value="InterPro"/>
</dbReference>
<evidence type="ECO:0000256" key="4">
    <source>
        <dbReference type="ARBA" id="ARBA00022670"/>
    </source>
</evidence>
<dbReference type="SUPFAM" id="SSF52025">
    <property type="entry name" value="PA domain"/>
    <property type="match status" value="1"/>
</dbReference>
<keyword evidence="5 11" id="KW-0732">Signal</keyword>
<feature type="active site" description="Charge relay system" evidence="8 9">
    <location>
        <position position="556"/>
    </location>
</feature>
<dbReference type="InterPro" id="IPR003137">
    <property type="entry name" value="PA_domain"/>
</dbReference>
<feature type="active site" description="Charge relay system" evidence="8 9">
    <location>
        <position position="243"/>
    </location>
</feature>
<sequence>MAKYSFKATAVATAVSGALMAASATAATQLPAAPASLKVQAEAISNPQQERAEAFLVVLKQSTAVDLMSDGTYSAEAAKQTFSSVQQAQFHMKEQMRALDPRVKILGSTKVLASTLIVQASEDALKALSKNEMVDRILPLREDRLFVEASSDYIGATKVRNDLDVTGKGVRAAVLDTGIDYTHKAFNEAAGTLEDYKAAAEDPTTVSWPQGMVVGGYDHMRDDPDPIEDDPTYRPEADELSDHGTHVSHDLTGIAPDVELYVYSVCGGGCPFDAQVKALESAMDPNGDGDISDRVDLMNMSLGSEFGDTDVSSGTAYLIHRAVKLGTNMIISAGNDDDVPFRVGGPSTTPNALSVASLTHPTFERLFGEATVAGEATVVQPASFGPQVAFDFTQDNAELVYPEANQNGCDLDEDANPFADMDFTGKAVLIDRGACAFTEKVLNAQERGAVFVFIANNNDDGTPAPMGGSDDAVTIPSAGLNFAAGAKLKEQMKDGGKATYSVSGVVKASPGGVSDFSSRGPSMDGLLKPEIAAPGSNILAAAPGTGDQLHRKSGTSMSGPITAGAVALVKEARPELGALEVKAILMNTADLNITVESTNVNPDSPLAPISRIGAGLVDVEKAIASPVAAWVDLPEFDTKQAALSFGAKRLAETQTYTKSVVLRNYSNEERTYNLRMDHRYQNDVDSGAVTFEHPAQVVVPAGQTILIDVDMTIDPSKLPEFGVMNPFDNDELAKSVEALDLAEYDGALIFDDAATDGDHDLHVVYHVLPKAAAEAEFSIEAGEQMSSLMVENTGAVAISGTAEQVVLTSEDNNRRFDIKSVTTAAFLNDNCDSGISTSFSLQLQDGINHLRQAGYRLEFDFNNDGIADKFMTKLNDTGNTPAVRGRSRTLIGSIVNGDDQWEWGTPMLHESGEDTVTFTACSNLLGMSADMVGMPVGVDAFVGEAHWQSGIWGTPTDSASGGFIFGMNPTVALKDGEGEALKELAPGAKATVEFDMPFAFTSTSGTDVIAVVPGDLEVPALPELVVDGDLSVSENAEPMPVATVSFGDESPAFPILGYRLDGMHADSFAIDSKGVISLVSSEYLDFEMGVESVELKVMAMDTMGSSAMTDIEIEVTNEHDEMPVVAHGQTFSMMDGAPVGTVVGMLDYSVFESAADGIVGGEVEGTDLFEINDKGELVTTGEINQLAVPSYTFKVMVEDSVGLKSEMVEVTVDVVLNPSLHAPVVDHGQIFSVTENAQLGTVVGRLAYSDPDADVSPVTEFIVTGTNLFTVDADGAIRVSGEIDFEFEKEVSFQVQAKDSAQFVSEVVTVRVNVTNVTGGDDNDDDDSGSLAWLTLLAAPFAALRRRKRK</sequence>
<dbReference type="InterPro" id="IPR002126">
    <property type="entry name" value="Cadherin-like_dom"/>
</dbReference>
<feature type="domain" description="Cadherin" evidence="12">
    <location>
        <begin position="1031"/>
        <end position="1125"/>
    </location>
</feature>
<evidence type="ECO:0000256" key="1">
    <source>
        <dbReference type="ARBA" id="ARBA00011073"/>
    </source>
</evidence>
<dbReference type="Pfam" id="PF02225">
    <property type="entry name" value="PA"/>
    <property type="match status" value="1"/>
</dbReference>
<evidence type="ECO:0000256" key="6">
    <source>
        <dbReference type="ARBA" id="ARBA00022801"/>
    </source>
</evidence>
<evidence type="ECO:0000259" key="12">
    <source>
        <dbReference type="PROSITE" id="PS50268"/>
    </source>
</evidence>
<evidence type="ECO:0000313" key="13">
    <source>
        <dbReference type="EMBL" id="TMP28732.1"/>
    </source>
</evidence>
<evidence type="ECO:0000256" key="11">
    <source>
        <dbReference type="SAM" id="SignalP"/>
    </source>
</evidence>
<evidence type="ECO:0000256" key="8">
    <source>
        <dbReference type="PIRSR" id="PIRSR615500-1"/>
    </source>
</evidence>
<dbReference type="CDD" id="cd04818">
    <property type="entry name" value="PA_subtilisin_1"/>
    <property type="match status" value="1"/>
</dbReference>
<dbReference type="Pfam" id="PF00082">
    <property type="entry name" value="Peptidase_S8"/>
    <property type="match status" value="1"/>
</dbReference>
<dbReference type="PROSITE" id="PS51892">
    <property type="entry name" value="SUBTILASE"/>
    <property type="match status" value="1"/>
</dbReference>
<dbReference type="CDD" id="cd11304">
    <property type="entry name" value="Cadherin_repeat"/>
    <property type="match status" value="2"/>
</dbReference>
<feature type="chain" id="PRO_5024368380" evidence="11">
    <location>
        <begin position="27"/>
        <end position="1350"/>
    </location>
</feature>
<dbReference type="OrthoDB" id="614750at2"/>
<dbReference type="GO" id="GO:0004252">
    <property type="term" value="F:serine-type endopeptidase activity"/>
    <property type="evidence" value="ECO:0007669"/>
    <property type="project" value="UniProtKB-UniRule"/>
</dbReference>
<evidence type="ECO:0000256" key="7">
    <source>
        <dbReference type="ARBA" id="ARBA00022825"/>
    </source>
</evidence>
<organism evidence="13 14">
    <name type="scientific">Pseudoalteromonas rubra</name>
    <dbReference type="NCBI Taxonomy" id="43658"/>
    <lineage>
        <taxon>Bacteria</taxon>
        <taxon>Pseudomonadati</taxon>
        <taxon>Pseudomonadota</taxon>
        <taxon>Gammaproteobacteria</taxon>
        <taxon>Alteromonadales</taxon>
        <taxon>Pseudoalteromonadaceae</taxon>
        <taxon>Pseudoalteromonas</taxon>
    </lineage>
</organism>
<dbReference type="InterPro" id="IPR036852">
    <property type="entry name" value="Peptidase_S8/S53_dom_sf"/>
</dbReference>
<evidence type="ECO:0000313" key="14">
    <source>
        <dbReference type="Proteomes" id="UP000310249"/>
    </source>
</evidence>
<dbReference type="PANTHER" id="PTHR43806:SF11">
    <property type="entry name" value="CEREVISIN-RELATED"/>
    <property type="match status" value="1"/>
</dbReference>
<keyword evidence="4 9" id="KW-0645">Protease</keyword>
<dbReference type="PANTHER" id="PTHR43806">
    <property type="entry name" value="PEPTIDASE S8"/>
    <property type="match status" value="1"/>
</dbReference>
<dbReference type="Gene3D" id="3.40.50.200">
    <property type="entry name" value="Peptidase S8/S53 domain"/>
    <property type="match status" value="1"/>
</dbReference>
<keyword evidence="7 9" id="KW-0720">Serine protease</keyword>
<reference evidence="13 14" key="1">
    <citation type="submission" date="2018-01" db="EMBL/GenBank/DDBJ databases">
        <authorList>
            <person name="Paulsen S."/>
            <person name="Gram L.K."/>
        </authorList>
    </citation>
    <scope>NUCLEOTIDE SEQUENCE [LARGE SCALE GENOMIC DNA]</scope>
    <source>
        <strain evidence="13 14">S2676</strain>
    </source>
</reference>
<dbReference type="GO" id="GO:0006508">
    <property type="term" value="P:proteolysis"/>
    <property type="evidence" value="ECO:0007669"/>
    <property type="project" value="UniProtKB-KW"/>
</dbReference>
<dbReference type="PRINTS" id="PR00723">
    <property type="entry name" value="SUBTILISIN"/>
</dbReference>
<dbReference type="Gene3D" id="3.50.30.30">
    <property type="match status" value="1"/>
</dbReference>
<dbReference type="InterPro" id="IPR020008">
    <property type="entry name" value="GlyGly_CTERM"/>
</dbReference>
<dbReference type="RefSeq" id="WP_138553065.1">
    <property type="nucleotide sequence ID" value="NZ_PNCH01000055.1"/>
</dbReference>
<keyword evidence="2" id="KW-0134">Cell wall</keyword>
<reference evidence="14" key="2">
    <citation type="submission" date="2019-06" db="EMBL/GenBank/DDBJ databases">
        <title>Co-occurence of chitin degradation, pigmentation and bioactivity in marine Pseudoalteromonas.</title>
        <authorList>
            <person name="Sonnenschein E.C."/>
            <person name="Bech P.K."/>
        </authorList>
    </citation>
    <scope>NUCLEOTIDE SEQUENCE [LARGE SCALE GENOMIC DNA]</scope>
    <source>
        <strain evidence="14">S2676</strain>
    </source>
</reference>
<dbReference type="SUPFAM" id="SSF49313">
    <property type="entry name" value="Cadherin-like"/>
    <property type="match status" value="2"/>
</dbReference>
<dbReference type="EMBL" id="PNCI01000022">
    <property type="protein sequence ID" value="TMP28732.1"/>
    <property type="molecule type" value="Genomic_DNA"/>
</dbReference>
<accession>A0A5S3WNB0</accession>
<comment type="caution">
    <text evidence="13">The sequence shown here is derived from an EMBL/GenBank/DDBJ whole genome shotgun (WGS) entry which is preliminary data.</text>
</comment>
<dbReference type="SUPFAM" id="SSF52743">
    <property type="entry name" value="Subtilisin-like"/>
    <property type="match status" value="1"/>
</dbReference>
<keyword evidence="6 9" id="KW-0378">Hydrolase</keyword>
<dbReference type="InterPro" id="IPR000209">
    <property type="entry name" value="Peptidase_S8/S53_dom"/>
</dbReference>
<feature type="active site" description="Charge relay system" evidence="8 9">
    <location>
        <position position="176"/>
    </location>
</feature>
<dbReference type="InterPro" id="IPR050131">
    <property type="entry name" value="Peptidase_S8_subtilisin-like"/>
</dbReference>
<feature type="signal peptide" evidence="11">
    <location>
        <begin position="1"/>
        <end position="26"/>
    </location>
</feature>
<evidence type="ECO:0000256" key="10">
    <source>
        <dbReference type="RuleBase" id="RU003355"/>
    </source>
</evidence>
<dbReference type="Pfam" id="PF00028">
    <property type="entry name" value="Cadherin"/>
    <property type="match status" value="1"/>
</dbReference>
<name>A0A5S3WNB0_9GAMM</name>
<dbReference type="InterPro" id="IPR015500">
    <property type="entry name" value="Peptidase_S8_subtilisin-rel"/>
</dbReference>
<gene>
    <name evidence="13" type="ORF">CWB99_10875</name>
</gene>
<evidence type="ECO:0000256" key="9">
    <source>
        <dbReference type="PROSITE-ProRule" id="PRU01240"/>
    </source>
</evidence>
<evidence type="ECO:0000256" key="2">
    <source>
        <dbReference type="ARBA" id="ARBA00022512"/>
    </source>
</evidence>
<dbReference type="GO" id="GO:0016020">
    <property type="term" value="C:membrane"/>
    <property type="evidence" value="ECO:0007669"/>
    <property type="project" value="InterPro"/>
</dbReference>
<dbReference type="PROSITE" id="PS50268">
    <property type="entry name" value="CADHERIN_2"/>
    <property type="match status" value="2"/>
</dbReference>
<dbReference type="SMART" id="SM00112">
    <property type="entry name" value="CA"/>
    <property type="match status" value="2"/>
</dbReference>
<dbReference type="InterPro" id="IPR023827">
    <property type="entry name" value="Peptidase_S8_Asp-AS"/>
</dbReference>
<dbReference type="GO" id="GO:0007156">
    <property type="term" value="P:homophilic cell adhesion via plasma membrane adhesion molecules"/>
    <property type="evidence" value="ECO:0007669"/>
    <property type="project" value="InterPro"/>
</dbReference>
<dbReference type="Gene3D" id="2.60.40.60">
    <property type="entry name" value="Cadherins"/>
    <property type="match status" value="2"/>
</dbReference>